<evidence type="ECO:0000256" key="2">
    <source>
        <dbReference type="ARBA" id="ARBA00006432"/>
    </source>
</evidence>
<dbReference type="SUPFAM" id="SSF47336">
    <property type="entry name" value="ACP-like"/>
    <property type="match status" value="1"/>
</dbReference>
<dbReference type="EMBL" id="QUAC01000396">
    <property type="protein sequence ID" value="REK85870.1"/>
    <property type="molecule type" value="Genomic_DNA"/>
</dbReference>
<reference evidence="6 7" key="1">
    <citation type="submission" date="2018-08" db="EMBL/GenBank/DDBJ databases">
        <title>Streptomyces NEAU-D10 sp. nov., a novel Actinomycete isolated from soil.</title>
        <authorList>
            <person name="Jin L."/>
        </authorList>
    </citation>
    <scope>NUCLEOTIDE SEQUENCE [LARGE SCALE GENOMIC DNA]</scope>
    <source>
        <strain evidence="6 7">NEAU-D10</strain>
    </source>
</reference>
<sequence length="122" mass="13399">MSQSQNPRSVQEELLCGLFAQVLGVPSVGPDDNFFALGGHSLKAAQLLSRIRSVLGVQLGIRELFSAPTVAGLTERLTARAADGALERPALRPRPRPEVVPLSFAQQRLWFLDRFEQSPTYN</sequence>
<feature type="non-terminal residue" evidence="6">
    <location>
        <position position="122"/>
    </location>
</feature>
<dbReference type="InterPro" id="IPR006162">
    <property type="entry name" value="Ppantetheine_attach_site"/>
</dbReference>
<evidence type="ECO:0000256" key="1">
    <source>
        <dbReference type="ARBA" id="ARBA00001957"/>
    </source>
</evidence>
<dbReference type="PANTHER" id="PTHR45527:SF1">
    <property type="entry name" value="FATTY ACID SYNTHASE"/>
    <property type="match status" value="1"/>
</dbReference>
<comment type="caution">
    <text evidence="6">The sequence shown here is derived from an EMBL/GenBank/DDBJ whole genome shotgun (WGS) entry which is preliminary data.</text>
</comment>
<evidence type="ECO:0000259" key="5">
    <source>
        <dbReference type="PROSITE" id="PS50075"/>
    </source>
</evidence>
<dbReference type="GO" id="GO:0072330">
    <property type="term" value="P:monocarboxylic acid biosynthetic process"/>
    <property type="evidence" value="ECO:0007669"/>
    <property type="project" value="UniProtKB-ARBA"/>
</dbReference>
<dbReference type="GO" id="GO:0043041">
    <property type="term" value="P:amino acid activation for nonribosomal peptide biosynthetic process"/>
    <property type="evidence" value="ECO:0007669"/>
    <property type="project" value="TreeGrafter"/>
</dbReference>
<dbReference type="Gene3D" id="3.30.559.10">
    <property type="entry name" value="Chloramphenicol acetyltransferase-like domain"/>
    <property type="match status" value="1"/>
</dbReference>
<name>A0A371PTR9_STRIH</name>
<dbReference type="SMART" id="SM00823">
    <property type="entry name" value="PKS_PP"/>
    <property type="match status" value="1"/>
</dbReference>
<dbReference type="OrthoDB" id="518159at2"/>
<dbReference type="PANTHER" id="PTHR45527">
    <property type="entry name" value="NONRIBOSOMAL PEPTIDE SYNTHETASE"/>
    <property type="match status" value="1"/>
</dbReference>
<dbReference type="GO" id="GO:0031177">
    <property type="term" value="F:phosphopantetheine binding"/>
    <property type="evidence" value="ECO:0007669"/>
    <property type="project" value="InterPro"/>
</dbReference>
<evidence type="ECO:0000313" key="7">
    <source>
        <dbReference type="Proteomes" id="UP000262477"/>
    </source>
</evidence>
<evidence type="ECO:0000256" key="4">
    <source>
        <dbReference type="ARBA" id="ARBA00022553"/>
    </source>
</evidence>
<dbReference type="FunFam" id="1.10.1200.10:FF:000016">
    <property type="entry name" value="Non-ribosomal peptide synthase"/>
    <property type="match status" value="1"/>
</dbReference>
<gene>
    <name evidence="6" type="ORF">DY245_35700</name>
</gene>
<dbReference type="GO" id="GO:0044550">
    <property type="term" value="P:secondary metabolite biosynthetic process"/>
    <property type="evidence" value="ECO:0007669"/>
    <property type="project" value="TreeGrafter"/>
</dbReference>
<dbReference type="InterPro" id="IPR020806">
    <property type="entry name" value="PKS_PP-bd"/>
</dbReference>
<dbReference type="AlphaFoldDB" id="A0A371PTR9"/>
<keyword evidence="4" id="KW-0597">Phosphoprotein</keyword>
<dbReference type="Proteomes" id="UP000262477">
    <property type="component" value="Unassembled WGS sequence"/>
</dbReference>
<dbReference type="PROSITE" id="PS00012">
    <property type="entry name" value="PHOSPHOPANTETHEINE"/>
    <property type="match status" value="1"/>
</dbReference>
<comment type="cofactor">
    <cofactor evidence="1">
        <name>pantetheine 4'-phosphate</name>
        <dbReference type="ChEBI" id="CHEBI:47942"/>
    </cofactor>
</comment>
<dbReference type="GO" id="GO:0017000">
    <property type="term" value="P:antibiotic biosynthetic process"/>
    <property type="evidence" value="ECO:0007669"/>
    <property type="project" value="UniProtKB-ARBA"/>
</dbReference>
<dbReference type="Gene3D" id="1.10.1200.10">
    <property type="entry name" value="ACP-like"/>
    <property type="match status" value="1"/>
</dbReference>
<evidence type="ECO:0000313" key="6">
    <source>
        <dbReference type="EMBL" id="REK85870.1"/>
    </source>
</evidence>
<dbReference type="InterPro" id="IPR036736">
    <property type="entry name" value="ACP-like_sf"/>
</dbReference>
<dbReference type="InterPro" id="IPR023213">
    <property type="entry name" value="CAT-like_dom_sf"/>
</dbReference>
<accession>A0A371PTR9</accession>
<organism evidence="6 7">
    <name type="scientific">Streptomyces inhibens</name>
    <dbReference type="NCBI Taxonomy" id="2293571"/>
    <lineage>
        <taxon>Bacteria</taxon>
        <taxon>Bacillati</taxon>
        <taxon>Actinomycetota</taxon>
        <taxon>Actinomycetes</taxon>
        <taxon>Kitasatosporales</taxon>
        <taxon>Streptomycetaceae</taxon>
        <taxon>Streptomyces</taxon>
    </lineage>
</organism>
<dbReference type="InterPro" id="IPR009081">
    <property type="entry name" value="PP-bd_ACP"/>
</dbReference>
<proteinExistence type="inferred from homology"/>
<dbReference type="RefSeq" id="WP_147318419.1">
    <property type="nucleotide sequence ID" value="NZ_QUAC01000396.1"/>
</dbReference>
<dbReference type="PROSITE" id="PS50075">
    <property type="entry name" value="CARRIER"/>
    <property type="match status" value="1"/>
</dbReference>
<feature type="domain" description="Carrier" evidence="5">
    <location>
        <begin position="6"/>
        <end position="81"/>
    </location>
</feature>
<keyword evidence="7" id="KW-1185">Reference proteome</keyword>
<keyword evidence="3" id="KW-0596">Phosphopantetheine</keyword>
<protein>
    <recommendedName>
        <fullName evidence="5">Carrier domain-containing protein</fullName>
    </recommendedName>
</protein>
<comment type="similarity">
    <text evidence="2">Belongs to the ATP-dependent AMP-binding enzyme family.</text>
</comment>
<dbReference type="Pfam" id="PF00550">
    <property type="entry name" value="PP-binding"/>
    <property type="match status" value="1"/>
</dbReference>
<dbReference type="GO" id="GO:0005829">
    <property type="term" value="C:cytosol"/>
    <property type="evidence" value="ECO:0007669"/>
    <property type="project" value="TreeGrafter"/>
</dbReference>
<evidence type="ECO:0000256" key="3">
    <source>
        <dbReference type="ARBA" id="ARBA00022450"/>
    </source>
</evidence>